<dbReference type="PANTHER" id="PTHR45931:SF3">
    <property type="entry name" value="RING ZINC FINGER-CONTAINING PROTEIN"/>
    <property type="match status" value="1"/>
</dbReference>
<dbReference type="Pfam" id="PF13639">
    <property type="entry name" value="zf-RING_2"/>
    <property type="match status" value="1"/>
</dbReference>
<feature type="transmembrane region" description="Helical" evidence="5">
    <location>
        <begin position="189"/>
        <end position="205"/>
    </location>
</feature>
<evidence type="ECO:0000256" key="3">
    <source>
        <dbReference type="ARBA" id="ARBA00022833"/>
    </source>
</evidence>
<dbReference type="GO" id="GO:0008270">
    <property type="term" value="F:zinc ion binding"/>
    <property type="evidence" value="ECO:0007669"/>
    <property type="project" value="UniProtKB-KW"/>
</dbReference>
<evidence type="ECO:0000313" key="8">
    <source>
        <dbReference type="Proteomes" id="UP001190700"/>
    </source>
</evidence>
<evidence type="ECO:0000256" key="1">
    <source>
        <dbReference type="ARBA" id="ARBA00022723"/>
    </source>
</evidence>
<keyword evidence="5" id="KW-1133">Transmembrane helix</keyword>
<proteinExistence type="predicted"/>
<evidence type="ECO:0000259" key="6">
    <source>
        <dbReference type="PROSITE" id="PS50089"/>
    </source>
</evidence>
<dbReference type="PANTHER" id="PTHR45931">
    <property type="entry name" value="SI:CH211-59O9.10"/>
    <property type="match status" value="1"/>
</dbReference>
<dbReference type="GO" id="GO:0006511">
    <property type="term" value="P:ubiquitin-dependent protein catabolic process"/>
    <property type="evidence" value="ECO:0007669"/>
    <property type="project" value="TreeGrafter"/>
</dbReference>
<evidence type="ECO:0000256" key="5">
    <source>
        <dbReference type="SAM" id="Phobius"/>
    </source>
</evidence>
<dbReference type="InterPro" id="IPR013083">
    <property type="entry name" value="Znf_RING/FYVE/PHD"/>
</dbReference>
<keyword evidence="5" id="KW-0812">Transmembrane</keyword>
<feature type="domain" description="RING-type" evidence="6">
    <location>
        <begin position="288"/>
        <end position="329"/>
    </location>
</feature>
<feature type="transmembrane region" description="Helical" evidence="5">
    <location>
        <begin position="62"/>
        <end position="85"/>
    </location>
</feature>
<dbReference type="SUPFAM" id="SSF57850">
    <property type="entry name" value="RING/U-box"/>
    <property type="match status" value="1"/>
</dbReference>
<accession>A0AAE0GP21</accession>
<dbReference type="GO" id="GO:0061630">
    <property type="term" value="F:ubiquitin protein ligase activity"/>
    <property type="evidence" value="ECO:0007669"/>
    <property type="project" value="TreeGrafter"/>
</dbReference>
<dbReference type="SMART" id="SM00184">
    <property type="entry name" value="RING"/>
    <property type="match status" value="1"/>
</dbReference>
<keyword evidence="2 4" id="KW-0863">Zinc-finger</keyword>
<name>A0AAE0GP21_9CHLO</name>
<protein>
    <recommendedName>
        <fullName evidence="6">RING-type domain-containing protein</fullName>
    </recommendedName>
</protein>
<organism evidence="7 8">
    <name type="scientific">Cymbomonas tetramitiformis</name>
    <dbReference type="NCBI Taxonomy" id="36881"/>
    <lineage>
        <taxon>Eukaryota</taxon>
        <taxon>Viridiplantae</taxon>
        <taxon>Chlorophyta</taxon>
        <taxon>Pyramimonadophyceae</taxon>
        <taxon>Pyramimonadales</taxon>
        <taxon>Pyramimonadaceae</taxon>
        <taxon>Cymbomonas</taxon>
    </lineage>
</organism>
<dbReference type="InterPro" id="IPR051834">
    <property type="entry name" value="RING_finger_E3_ligase"/>
</dbReference>
<sequence length="421" mass="45966">MSEQRYELLVDAEAQIEEAPPEVRVDDEEANFQVLRGNYDPGVETVLRMDPQLWARVMQRGLFLAWLQMMWAVFLLTEFSVNGLVSGKHDMALFCFGLWTIGCLTSSATNTMTLLRSLRMGATFSQGSETHRLYVKCLQLLQTTTLSALTLLVYARMEGLSSIAWISLGVLFTTVILGNAMFGPCSNGVGWCSCIGLLALLWRVANRDLPIITCPRCNARSTVPRLADDPDAEIPATSCPRCHLRFSAAIVRAALGRPAKGLTEEQIDALPHRRLTEQEITSMDDAACVICIEDMEAGEQARELPCTHVFHTECIDRWLLLNSTCPRCRESLTESDAPAEEAPATEVAAMAQDETEIEHGTALLSTTPLEPTAALSSEEETAALVPDVETDAGGTSACALQVGTAETDVEYGAPDMATSRQ</sequence>
<comment type="caution">
    <text evidence="7">The sequence shown here is derived from an EMBL/GenBank/DDBJ whole genome shotgun (WGS) entry which is preliminary data.</text>
</comment>
<dbReference type="Gene3D" id="3.30.40.10">
    <property type="entry name" value="Zinc/RING finger domain, C3HC4 (zinc finger)"/>
    <property type="match status" value="1"/>
</dbReference>
<dbReference type="InterPro" id="IPR001841">
    <property type="entry name" value="Znf_RING"/>
</dbReference>
<gene>
    <name evidence="7" type="ORF">CYMTET_10494</name>
</gene>
<evidence type="ECO:0000256" key="2">
    <source>
        <dbReference type="ARBA" id="ARBA00022771"/>
    </source>
</evidence>
<keyword evidence="3" id="KW-0862">Zinc</keyword>
<feature type="transmembrane region" description="Helical" evidence="5">
    <location>
        <begin position="163"/>
        <end position="182"/>
    </location>
</feature>
<dbReference type="AlphaFoldDB" id="A0AAE0GP21"/>
<feature type="transmembrane region" description="Helical" evidence="5">
    <location>
        <begin position="91"/>
        <end position="112"/>
    </location>
</feature>
<keyword evidence="8" id="KW-1185">Reference proteome</keyword>
<reference evidence="7 8" key="1">
    <citation type="journal article" date="2015" name="Genome Biol. Evol.">
        <title>Comparative Genomics of a Bacterivorous Green Alga Reveals Evolutionary Causalities and Consequences of Phago-Mixotrophic Mode of Nutrition.</title>
        <authorList>
            <person name="Burns J.A."/>
            <person name="Paasch A."/>
            <person name="Narechania A."/>
            <person name="Kim E."/>
        </authorList>
    </citation>
    <scope>NUCLEOTIDE SEQUENCE [LARGE SCALE GENOMIC DNA]</scope>
    <source>
        <strain evidence="7 8">PLY_AMNH</strain>
    </source>
</reference>
<keyword evidence="5" id="KW-0472">Membrane</keyword>
<dbReference type="Proteomes" id="UP001190700">
    <property type="component" value="Unassembled WGS sequence"/>
</dbReference>
<dbReference type="PROSITE" id="PS50089">
    <property type="entry name" value="ZF_RING_2"/>
    <property type="match status" value="1"/>
</dbReference>
<dbReference type="GO" id="GO:0005634">
    <property type="term" value="C:nucleus"/>
    <property type="evidence" value="ECO:0007669"/>
    <property type="project" value="TreeGrafter"/>
</dbReference>
<evidence type="ECO:0000313" key="7">
    <source>
        <dbReference type="EMBL" id="KAK3281740.1"/>
    </source>
</evidence>
<dbReference type="EMBL" id="LGRX02003719">
    <property type="protein sequence ID" value="KAK3281740.1"/>
    <property type="molecule type" value="Genomic_DNA"/>
</dbReference>
<keyword evidence="1" id="KW-0479">Metal-binding</keyword>
<evidence type="ECO:0000256" key="4">
    <source>
        <dbReference type="PROSITE-ProRule" id="PRU00175"/>
    </source>
</evidence>